<evidence type="ECO:0000313" key="1">
    <source>
        <dbReference type="EMBL" id="SMC63437.1"/>
    </source>
</evidence>
<evidence type="ECO:0000313" key="2">
    <source>
        <dbReference type="Proteomes" id="UP000192328"/>
    </source>
</evidence>
<sequence length="119" mass="13415">MKPSPLRDKSASFAKSIILATRAMRENHIESALTNQLLRCGTSVGANIHEAQFAQGGRDFVAKLDISLKECNECEYWLNLLKETDSIAESDYKDLMNQCTELRRMLLSSINTMKSKDSQ</sequence>
<dbReference type="EMBL" id="FWXZ01000003">
    <property type="protein sequence ID" value="SMC63437.1"/>
    <property type="molecule type" value="Genomic_DNA"/>
</dbReference>
<keyword evidence="2" id="KW-1185">Reference proteome</keyword>
<dbReference type="Proteomes" id="UP000192328">
    <property type="component" value="Unassembled WGS sequence"/>
</dbReference>
<protein>
    <submittedName>
        <fullName evidence="1">Four helix bundle protein</fullName>
    </submittedName>
</protein>
<comment type="caution">
    <text evidence="1">The sequence shown here is derived from an EMBL/GenBank/DDBJ whole genome shotgun (WGS) entry which is preliminary data.</text>
</comment>
<proteinExistence type="predicted"/>
<reference evidence="1" key="1">
    <citation type="submission" date="2017-04" db="EMBL/GenBank/DDBJ databases">
        <authorList>
            <person name="Varghese N."/>
            <person name="Submissions S."/>
        </authorList>
    </citation>
    <scope>NUCLEOTIDE SEQUENCE</scope>
    <source>
        <strain evidence="1">WTE2008</strain>
    </source>
</reference>
<name>A0AC61PLH6_9FIRM</name>
<accession>A0AC61PLH6</accession>
<organism evidence="1 2">
    <name type="scientific">Aristaeella lactis</name>
    <dbReference type="NCBI Taxonomy" id="3046383"/>
    <lineage>
        <taxon>Bacteria</taxon>
        <taxon>Bacillati</taxon>
        <taxon>Bacillota</taxon>
        <taxon>Clostridia</taxon>
        <taxon>Eubacteriales</taxon>
        <taxon>Aristaeellaceae</taxon>
        <taxon>Aristaeella</taxon>
    </lineage>
</organism>
<gene>
    <name evidence="1" type="ORF">SAMN06297397_1683</name>
</gene>